<comment type="caution">
    <text evidence="1">The sequence shown here is derived from an EMBL/GenBank/DDBJ whole genome shotgun (WGS) entry which is preliminary data.</text>
</comment>
<dbReference type="Proteomes" id="UP000030475">
    <property type="component" value="Unassembled WGS sequence"/>
</dbReference>
<reference evidence="1 3" key="1">
    <citation type="submission" date="2014-08" db="EMBL/GenBank/DDBJ databases">
        <authorList>
            <person name="Bunnell A."/>
            <person name="Chain P.S."/>
            <person name="Chertkov O."/>
            <person name="Currie B.J."/>
            <person name="Daligault H.E."/>
            <person name="Davenport K.W."/>
            <person name="Davis C."/>
            <person name="Gleasner C.D."/>
            <person name="Johnson S.L."/>
            <person name="Kaestli M."/>
            <person name="Koren S."/>
            <person name="Kunde Y.A."/>
            <person name="Mayo M."/>
            <person name="McMurry K.K."/>
            <person name="Price E.P."/>
            <person name="Reitenga K.G."/>
            <person name="Robison R."/>
            <person name="Rosovitz M.J."/>
            <person name="Sarovich D.S."/>
            <person name="Teshima H."/>
        </authorList>
    </citation>
    <scope>NUCLEOTIDE SEQUENCE [LARGE SCALE GENOMIC DNA]</scope>
    <source>
        <strain evidence="1 3">MSHR44</strain>
    </source>
</reference>
<dbReference type="PROSITE" id="PS51257">
    <property type="entry name" value="PROKAR_LIPOPROTEIN"/>
    <property type="match status" value="1"/>
</dbReference>
<sequence>MMRKFTLAATVLVSLLMLGGCGLFGCGAAASNGGAFGSCHVGTRF</sequence>
<accession>A0AA40JHM3</accession>
<dbReference type="EMBL" id="JQIM01000007">
    <property type="protein sequence ID" value="KGX17064.1"/>
    <property type="molecule type" value="Genomic_DNA"/>
</dbReference>
<dbReference type="EMBL" id="JQIM01000008">
    <property type="protein sequence ID" value="KGX16201.1"/>
    <property type="molecule type" value="Genomic_DNA"/>
</dbReference>
<dbReference type="AlphaFoldDB" id="A0AA40JHM3"/>
<gene>
    <name evidence="1" type="ORF">Y036_5481</name>
    <name evidence="2" type="ORF">Y036_6094</name>
</gene>
<proteinExistence type="predicted"/>
<evidence type="ECO:0000313" key="3">
    <source>
        <dbReference type="Proteomes" id="UP000030475"/>
    </source>
</evidence>
<dbReference type="KEGG" id="but:X994_5031"/>
<protein>
    <submittedName>
        <fullName evidence="1">Membrane protein</fullName>
    </submittedName>
</protein>
<organism evidence="1 3">
    <name type="scientific">Burkholderia pseudomallei</name>
    <name type="common">Pseudomonas pseudomallei</name>
    <dbReference type="NCBI Taxonomy" id="28450"/>
    <lineage>
        <taxon>Bacteria</taxon>
        <taxon>Pseudomonadati</taxon>
        <taxon>Pseudomonadota</taxon>
        <taxon>Betaproteobacteria</taxon>
        <taxon>Burkholderiales</taxon>
        <taxon>Burkholderiaceae</taxon>
        <taxon>Burkholderia</taxon>
        <taxon>pseudomallei group</taxon>
    </lineage>
</organism>
<evidence type="ECO:0000313" key="1">
    <source>
        <dbReference type="EMBL" id="KGX16201.1"/>
    </source>
</evidence>
<dbReference type="RefSeq" id="WP_023358425.1">
    <property type="nucleotide sequence ID" value="NZ_CFWE02000033.1"/>
</dbReference>
<evidence type="ECO:0000313" key="2">
    <source>
        <dbReference type="EMBL" id="KGX17064.1"/>
    </source>
</evidence>
<name>A0AA40JHM3_BURPE</name>